<dbReference type="Proteomes" id="UP000501705">
    <property type="component" value="Chromosome"/>
</dbReference>
<accession>A0A6G9Y0X2</accession>
<gene>
    <name evidence="1" type="ORF">F5X71_34365</name>
</gene>
<proteinExistence type="predicted"/>
<evidence type="ECO:0000313" key="2">
    <source>
        <dbReference type="Proteomes" id="UP000501705"/>
    </source>
</evidence>
<name>A0A6G9Y0X2_NOCBR</name>
<protein>
    <submittedName>
        <fullName evidence="1">Uncharacterized protein</fullName>
    </submittedName>
</protein>
<organism evidence="1 2">
    <name type="scientific">Nocardia brasiliensis</name>
    <dbReference type="NCBI Taxonomy" id="37326"/>
    <lineage>
        <taxon>Bacteria</taxon>
        <taxon>Bacillati</taxon>
        <taxon>Actinomycetota</taxon>
        <taxon>Actinomycetes</taxon>
        <taxon>Mycobacteriales</taxon>
        <taxon>Nocardiaceae</taxon>
        <taxon>Nocardia</taxon>
    </lineage>
</organism>
<reference evidence="1 2" key="1">
    <citation type="journal article" date="2019" name="ACS Chem. Biol.">
        <title>Identification and Mobilization of a Cryptic Antibiotic Biosynthesis Gene Locus from a Human-Pathogenic Nocardia Isolate.</title>
        <authorList>
            <person name="Herisse M."/>
            <person name="Ishida K."/>
            <person name="Porter J.L."/>
            <person name="Howden B."/>
            <person name="Hertweck C."/>
            <person name="Stinear T.P."/>
            <person name="Pidot S.J."/>
        </authorList>
    </citation>
    <scope>NUCLEOTIDE SEQUENCE [LARGE SCALE GENOMIC DNA]</scope>
    <source>
        <strain evidence="1 2">AUSMDU00024985</strain>
    </source>
</reference>
<dbReference type="RefSeq" id="WP_167465733.1">
    <property type="nucleotide sequence ID" value="NZ_CP046171.1"/>
</dbReference>
<dbReference type="EMBL" id="CP046171">
    <property type="protein sequence ID" value="QIS06717.1"/>
    <property type="molecule type" value="Genomic_DNA"/>
</dbReference>
<evidence type="ECO:0000313" key="1">
    <source>
        <dbReference type="EMBL" id="QIS06717.1"/>
    </source>
</evidence>
<sequence length="150" mass="17273">MHAMHDEDSEPRTMAWFNNLDLEDRVTLLAEPDAPLPPSLVVKIARGSGPVVTSAYWVANPRDESEWHLAPSVAVELARRRDHLRNWWNKLSAENQVPFVQRRNDRLPDAYRLLVMDGFGVLSTPNEKDSVEFTPIARVFLEWKARELTD</sequence>
<dbReference type="AlphaFoldDB" id="A0A6G9Y0X2"/>